<proteinExistence type="predicted"/>
<accession>A0ABV1GDH0</accession>
<evidence type="ECO:0000313" key="1">
    <source>
        <dbReference type="EMBL" id="MEQ2519873.1"/>
    </source>
</evidence>
<reference evidence="1 2" key="1">
    <citation type="submission" date="2024-03" db="EMBL/GenBank/DDBJ databases">
        <title>Human intestinal bacterial collection.</title>
        <authorList>
            <person name="Pauvert C."/>
            <person name="Hitch T.C.A."/>
            <person name="Clavel T."/>
        </authorList>
    </citation>
    <scope>NUCLEOTIDE SEQUENCE [LARGE SCALE GENOMIC DNA]</scope>
    <source>
        <strain evidence="1 2">CLA-JM-H11</strain>
    </source>
</reference>
<protein>
    <submittedName>
        <fullName evidence="1">Uncharacterized protein</fullName>
    </submittedName>
</protein>
<dbReference type="Proteomes" id="UP001477672">
    <property type="component" value="Unassembled WGS sequence"/>
</dbReference>
<name>A0ABV1GDH0_9FIRM</name>
<evidence type="ECO:0000313" key="2">
    <source>
        <dbReference type="Proteomes" id="UP001477672"/>
    </source>
</evidence>
<comment type="caution">
    <text evidence="1">The sequence shown here is derived from an EMBL/GenBank/DDBJ whole genome shotgun (WGS) entry which is preliminary data.</text>
</comment>
<keyword evidence="2" id="KW-1185">Reference proteome</keyword>
<organism evidence="1 2">
    <name type="scientific">Ruthenibacterium intestinale</name>
    <dbReference type="NCBI Taxonomy" id="3133163"/>
    <lineage>
        <taxon>Bacteria</taxon>
        <taxon>Bacillati</taxon>
        <taxon>Bacillota</taxon>
        <taxon>Clostridia</taxon>
        <taxon>Eubacteriales</taxon>
        <taxon>Oscillospiraceae</taxon>
        <taxon>Ruthenibacterium</taxon>
    </lineage>
</organism>
<gene>
    <name evidence="1" type="ORF">WMO24_05420</name>
</gene>
<sequence length="69" mass="7540">MKGCAILPAAAFGLSVREKYGIIFNICNFVLIRKLGSENEQTGKADFGHKALSPGERNLYELCGWHLAA</sequence>
<dbReference type="EMBL" id="JBBMFA010000071">
    <property type="protein sequence ID" value="MEQ2519873.1"/>
    <property type="molecule type" value="Genomic_DNA"/>
</dbReference>